<feature type="non-terminal residue" evidence="1">
    <location>
        <position position="92"/>
    </location>
</feature>
<organism evidence="1 2">
    <name type="scientific">Ixodes persulcatus</name>
    <name type="common">Taiga tick</name>
    <dbReference type="NCBI Taxonomy" id="34615"/>
    <lineage>
        <taxon>Eukaryota</taxon>
        <taxon>Metazoa</taxon>
        <taxon>Ecdysozoa</taxon>
        <taxon>Arthropoda</taxon>
        <taxon>Chelicerata</taxon>
        <taxon>Arachnida</taxon>
        <taxon>Acari</taxon>
        <taxon>Parasitiformes</taxon>
        <taxon>Ixodida</taxon>
        <taxon>Ixodoidea</taxon>
        <taxon>Ixodidae</taxon>
        <taxon>Ixodinae</taxon>
        <taxon>Ixodes</taxon>
    </lineage>
</organism>
<dbReference type="Proteomes" id="UP000805193">
    <property type="component" value="Unassembled WGS sequence"/>
</dbReference>
<proteinExistence type="predicted"/>
<protein>
    <submittedName>
        <fullName evidence="1">Uncharacterized protein</fullName>
    </submittedName>
</protein>
<comment type="caution">
    <text evidence="1">The sequence shown here is derived from an EMBL/GenBank/DDBJ whole genome shotgun (WGS) entry which is preliminary data.</text>
</comment>
<evidence type="ECO:0000313" key="1">
    <source>
        <dbReference type="EMBL" id="KAG0444980.1"/>
    </source>
</evidence>
<name>A0AC60QZ67_IXOPE</name>
<feature type="non-terminal residue" evidence="1">
    <location>
        <position position="1"/>
    </location>
</feature>
<dbReference type="EMBL" id="JABSTQ010001104">
    <property type="protein sequence ID" value="KAG0444980.1"/>
    <property type="molecule type" value="Genomic_DNA"/>
</dbReference>
<evidence type="ECO:0000313" key="2">
    <source>
        <dbReference type="Proteomes" id="UP000805193"/>
    </source>
</evidence>
<sequence length="92" mass="10426">TPYQNHLPFELPLKTLEIRNRTLATITATAAQTPSMFQPSATTSTATTMTEQQSQPTPTTPGWTIRSRQRDPKVFAGLRDEDVEDWLDSYDR</sequence>
<reference evidence="1 2" key="1">
    <citation type="journal article" date="2020" name="Cell">
        <title>Large-Scale Comparative Analyses of Tick Genomes Elucidate Their Genetic Diversity and Vector Capacities.</title>
        <authorList>
            <consortium name="Tick Genome and Microbiome Consortium (TIGMIC)"/>
            <person name="Jia N."/>
            <person name="Wang J."/>
            <person name="Shi W."/>
            <person name="Du L."/>
            <person name="Sun Y."/>
            <person name="Zhan W."/>
            <person name="Jiang J.F."/>
            <person name="Wang Q."/>
            <person name="Zhang B."/>
            <person name="Ji P."/>
            <person name="Bell-Sakyi L."/>
            <person name="Cui X.M."/>
            <person name="Yuan T.T."/>
            <person name="Jiang B.G."/>
            <person name="Yang W.F."/>
            <person name="Lam T.T."/>
            <person name="Chang Q.C."/>
            <person name="Ding S.J."/>
            <person name="Wang X.J."/>
            <person name="Zhu J.G."/>
            <person name="Ruan X.D."/>
            <person name="Zhao L."/>
            <person name="Wei J.T."/>
            <person name="Ye R.Z."/>
            <person name="Que T.C."/>
            <person name="Du C.H."/>
            <person name="Zhou Y.H."/>
            <person name="Cheng J.X."/>
            <person name="Dai P.F."/>
            <person name="Guo W.B."/>
            <person name="Han X.H."/>
            <person name="Huang E.J."/>
            <person name="Li L.F."/>
            <person name="Wei W."/>
            <person name="Gao Y.C."/>
            <person name="Liu J.Z."/>
            <person name="Shao H.Z."/>
            <person name="Wang X."/>
            <person name="Wang C.C."/>
            <person name="Yang T.C."/>
            <person name="Huo Q.B."/>
            <person name="Li W."/>
            <person name="Chen H.Y."/>
            <person name="Chen S.E."/>
            <person name="Zhou L.G."/>
            <person name="Ni X.B."/>
            <person name="Tian J.H."/>
            <person name="Sheng Y."/>
            <person name="Liu T."/>
            <person name="Pan Y.S."/>
            <person name="Xia L.Y."/>
            <person name="Li J."/>
            <person name="Zhao F."/>
            <person name="Cao W.C."/>
        </authorList>
    </citation>
    <scope>NUCLEOTIDE SEQUENCE [LARGE SCALE GENOMIC DNA]</scope>
    <source>
        <strain evidence="1">Iper-2018</strain>
    </source>
</reference>
<accession>A0AC60QZ67</accession>
<gene>
    <name evidence="1" type="ORF">HPB47_007169</name>
</gene>
<keyword evidence="2" id="KW-1185">Reference proteome</keyword>